<evidence type="ECO:0000313" key="2">
    <source>
        <dbReference type="Proteomes" id="UP000294902"/>
    </source>
</evidence>
<dbReference type="RefSeq" id="WP_165878440.1">
    <property type="nucleotide sequence ID" value="NZ_SMAL01000001.1"/>
</dbReference>
<organism evidence="1 2">
    <name type="scientific">Natranaerovirga pectinivora</name>
    <dbReference type="NCBI Taxonomy" id="682400"/>
    <lineage>
        <taxon>Bacteria</taxon>
        <taxon>Bacillati</taxon>
        <taxon>Bacillota</taxon>
        <taxon>Clostridia</taxon>
        <taxon>Lachnospirales</taxon>
        <taxon>Natranaerovirgaceae</taxon>
        <taxon>Natranaerovirga</taxon>
    </lineage>
</organism>
<name>A0A4V2V0P7_9FIRM</name>
<dbReference type="Proteomes" id="UP000294902">
    <property type="component" value="Unassembled WGS sequence"/>
</dbReference>
<reference evidence="1 2" key="1">
    <citation type="submission" date="2019-03" db="EMBL/GenBank/DDBJ databases">
        <title>Genomic Encyclopedia of Type Strains, Phase IV (KMG-IV): sequencing the most valuable type-strain genomes for metagenomic binning, comparative biology and taxonomic classification.</title>
        <authorList>
            <person name="Goeker M."/>
        </authorList>
    </citation>
    <scope>NUCLEOTIDE SEQUENCE [LARGE SCALE GENOMIC DNA]</scope>
    <source>
        <strain evidence="1 2">DSM 24629</strain>
    </source>
</reference>
<comment type="caution">
    <text evidence="1">The sequence shown here is derived from an EMBL/GenBank/DDBJ whole genome shotgun (WGS) entry which is preliminary data.</text>
</comment>
<protein>
    <submittedName>
        <fullName evidence="1">Uncharacterized protein</fullName>
    </submittedName>
</protein>
<dbReference type="AlphaFoldDB" id="A0A4V2V0P7"/>
<accession>A0A4V2V0P7</accession>
<proteinExistence type="predicted"/>
<keyword evidence="2" id="KW-1185">Reference proteome</keyword>
<dbReference type="EMBL" id="SMAL01000001">
    <property type="protein sequence ID" value="TCT17229.1"/>
    <property type="molecule type" value="Genomic_DNA"/>
</dbReference>
<gene>
    <name evidence="1" type="ORF">EDC18_101527</name>
</gene>
<evidence type="ECO:0000313" key="1">
    <source>
        <dbReference type="EMBL" id="TCT17229.1"/>
    </source>
</evidence>
<sequence length="56" mass="6277">MKGLVDLSYTIENGIPVHPFNSEVRLYQNSFLDENKYNNSRSETGASAFLGGIIIR</sequence>